<dbReference type="GO" id="GO:0016811">
    <property type="term" value="F:hydrolase activity, acting on carbon-nitrogen (but not peptide) bonds, in linear amides"/>
    <property type="evidence" value="ECO:0007669"/>
    <property type="project" value="UniProtKB-UniRule"/>
</dbReference>
<evidence type="ECO:0000313" key="3">
    <source>
        <dbReference type="EMBL" id="GII56793.1"/>
    </source>
</evidence>
<dbReference type="EC" id="3.5.1.118" evidence="1"/>
<dbReference type="Gene3D" id="3.60.20.10">
    <property type="entry name" value="Glutamine Phosphoribosylpyrophosphate, subunit 1, domain 1"/>
    <property type="match status" value="1"/>
</dbReference>
<dbReference type="Proteomes" id="UP000605992">
    <property type="component" value="Unassembled WGS sequence"/>
</dbReference>
<dbReference type="PANTHER" id="PTHR43187:SF2">
    <property type="entry name" value="GAMMA-GLUTAMYL-HERCYNYLCYSTEINE SULFOXIDE HYDROLASE"/>
    <property type="match status" value="1"/>
</dbReference>
<name>A0A8J3XZ82_9ACTN</name>
<dbReference type="EMBL" id="BOOR01000041">
    <property type="protein sequence ID" value="GII56793.1"/>
    <property type="molecule type" value="Genomic_DNA"/>
</dbReference>
<keyword evidence="1 3" id="KW-0378">Hydrolase</keyword>
<dbReference type="Pfam" id="PF13522">
    <property type="entry name" value="GATase_6"/>
    <property type="match status" value="1"/>
</dbReference>
<dbReference type="NCBIfam" id="TIGR03442">
    <property type="entry name" value="ergothioneine biosynthesis protein EgtC"/>
    <property type="match status" value="1"/>
</dbReference>
<protein>
    <recommendedName>
        <fullName evidence="1">Gamma-glutamyl-hercynylcysteine sulfoxide hydrolase</fullName>
        <ecNumber evidence="1">3.5.1.118</ecNumber>
    </recommendedName>
    <alternativeName>
        <fullName evidence="1">Gamma-glutamyl hercynylcysteine S-oxide hydrolase</fullName>
    </alternativeName>
</protein>
<sequence length="252" mass="26756">MCRHVAYLGDPVFLREVLIDPPYGLHRQAWEPRRQRHGTINADGFGVGWYAEGDPAPARYRQAVPMWTDVSFADVARVTRTRALLAAVRSATEGTAPDASAACPFGDGRHLFSHNGVVEGWPGSAADLAGALPPALLLDLPARTDSALLWALVRHLLAGGASMAAALAGAVRETTARTAGRLNLLITDGTSIAATTYGDTLSYRMDGSSVVVASEPYDDEPGWVDVPDKSLLVARPGEVSVRPLDAASLEEM</sequence>
<keyword evidence="1" id="KW-0315">Glutamine amidotransferase</keyword>
<gene>
    <name evidence="3" type="primary">egtC_2</name>
    <name evidence="1" type="synonym">egtC</name>
    <name evidence="3" type="ORF">Pth03_51820</name>
</gene>
<evidence type="ECO:0000313" key="4">
    <source>
        <dbReference type="Proteomes" id="UP000605992"/>
    </source>
</evidence>
<evidence type="ECO:0000256" key="1">
    <source>
        <dbReference type="HAMAP-Rule" id="MF_02036"/>
    </source>
</evidence>
<dbReference type="PANTHER" id="PTHR43187">
    <property type="entry name" value="GLUTAMINE AMIDOTRANSFERASE DUG3-RELATED"/>
    <property type="match status" value="1"/>
</dbReference>
<dbReference type="CDD" id="cd01908">
    <property type="entry name" value="YafJ"/>
    <property type="match status" value="1"/>
</dbReference>
<dbReference type="HAMAP" id="MF_02036">
    <property type="entry name" value="EgtC"/>
    <property type="match status" value="1"/>
</dbReference>
<comment type="pathway">
    <text evidence="1">Amino-acid biosynthesis; ergothioneine biosynthesis.</text>
</comment>
<dbReference type="PROSITE" id="PS51278">
    <property type="entry name" value="GATASE_TYPE_2"/>
    <property type="match status" value="1"/>
</dbReference>
<dbReference type="RefSeq" id="WP_203946935.1">
    <property type="nucleotide sequence ID" value="NZ_BOOR01000041.1"/>
</dbReference>
<dbReference type="InterPro" id="IPR029055">
    <property type="entry name" value="Ntn_hydrolases_N"/>
</dbReference>
<dbReference type="InterPro" id="IPR052373">
    <property type="entry name" value="Gamma-glu_amide_hydrolase"/>
</dbReference>
<feature type="domain" description="Glutamine amidotransferase type-2" evidence="2">
    <location>
        <begin position="2"/>
        <end position="245"/>
    </location>
</feature>
<comment type="catalytic activity">
    <reaction evidence="1">
        <text>gamma-L-glutamyl-hercynylcysteine S-oxide + H2O = S-(hercyn-2-yl)-L-cysteine S-oxide + L-glutamate</text>
        <dbReference type="Rhea" id="RHEA:42684"/>
        <dbReference type="ChEBI" id="CHEBI:15377"/>
        <dbReference type="ChEBI" id="CHEBI:29985"/>
        <dbReference type="ChEBI" id="CHEBI:82703"/>
        <dbReference type="ChEBI" id="CHEBI:82706"/>
        <dbReference type="EC" id="3.5.1.118"/>
    </reaction>
</comment>
<dbReference type="GO" id="GO:0052699">
    <property type="term" value="P:ergothioneine biosynthetic process"/>
    <property type="evidence" value="ECO:0007669"/>
    <property type="project" value="UniProtKB-UniRule"/>
</dbReference>
<dbReference type="AlphaFoldDB" id="A0A8J3XZ82"/>
<accession>A0A8J3XZ82</accession>
<dbReference type="InterPro" id="IPR032889">
    <property type="entry name" value="EgtC_Actinobacteria"/>
</dbReference>
<dbReference type="InterPro" id="IPR017932">
    <property type="entry name" value="GATase_2_dom"/>
</dbReference>
<evidence type="ECO:0000259" key="2">
    <source>
        <dbReference type="PROSITE" id="PS51278"/>
    </source>
</evidence>
<proteinExistence type="inferred from homology"/>
<dbReference type="UniPathway" id="UPA01014"/>
<dbReference type="InterPro" id="IPR017808">
    <property type="entry name" value="EgtC"/>
</dbReference>
<dbReference type="SUPFAM" id="SSF56235">
    <property type="entry name" value="N-terminal nucleophile aminohydrolases (Ntn hydrolases)"/>
    <property type="match status" value="1"/>
</dbReference>
<keyword evidence="4" id="KW-1185">Reference proteome</keyword>
<comment type="function">
    <text evidence="1">Catalyzes the hydrolysis of the gamma-glutamyl amide bond of hercynyl-gamma-L-glutamyl-L-cysteine sulfoxide to produce hercynylcysteine sulfoxide, a step in the biosynthesis pathway of ergothioneine.</text>
</comment>
<organism evidence="3 4">
    <name type="scientific">Planotetraspora thailandica</name>
    <dbReference type="NCBI Taxonomy" id="487172"/>
    <lineage>
        <taxon>Bacteria</taxon>
        <taxon>Bacillati</taxon>
        <taxon>Actinomycetota</taxon>
        <taxon>Actinomycetes</taxon>
        <taxon>Streptosporangiales</taxon>
        <taxon>Streptosporangiaceae</taxon>
        <taxon>Planotetraspora</taxon>
    </lineage>
</organism>
<comment type="caution">
    <text evidence="3">The sequence shown here is derived from an EMBL/GenBank/DDBJ whole genome shotgun (WGS) entry which is preliminary data.</text>
</comment>
<reference evidence="3" key="1">
    <citation type="submission" date="2021-01" db="EMBL/GenBank/DDBJ databases">
        <title>Whole genome shotgun sequence of Planotetraspora thailandica NBRC 104271.</title>
        <authorList>
            <person name="Komaki H."/>
            <person name="Tamura T."/>
        </authorList>
    </citation>
    <scope>NUCLEOTIDE SEQUENCE</scope>
    <source>
        <strain evidence="3">NBRC 104271</strain>
    </source>
</reference>